<proteinExistence type="predicted"/>
<protein>
    <recommendedName>
        <fullName evidence="3">STAS/SEC14 domain-containing protein</fullName>
    </recommendedName>
</protein>
<dbReference type="Pfam" id="PF11964">
    <property type="entry name" value="SpoIIAA-like"/>
    <property type="match status" value="1"/>
</dbReference>
<dbReference type="InterPro" id="IPR021866">
    <property type="entry name" value="SpoIIAA-like"/>
</dbReference>
<sequence>MQLFFETDYIIISYDKANQVLVGKWKIAPTSAEFREGMNSLIAAMEHFKTGKILTDTTYLGTIHPNDQRWSATEWKQRATKVGYSKIAIIIPADVFTQMAVEDTINQLESPLLFAYFNNTEDAIDWIK</sequence>
<name>A0A385SP30_9BACT</name>
<reference evidence="2" key="1">
    <citation type="submission" date="2018-09" db="EMBL/GenBank/DDBJ databases">
        <title>Chryseolinea sp. KIS68-18 isolated from soil.</title>
        <authorList>
            <person name="Weon H.-Y."/>
            <person name="Kwon S.-W."/>
            <person name="Lee S.A."/>
        </authorList>
    </citation>
    <scope>NUCLEOTIDE SEQUENCE [LARGE SCALE GENOMIC DNA]</scope>
    <source>
        <strain evidence="2">KIS68-18</strain>
    </source>
</reference>
<organism evidence="1 2">
    <name type="scientific">Chryseolinea soli</name>
    <dbReference type="NCBI Taxonomy" id="2321403"/>
    <lineage>
        <taxon>Bacteria</taxon>
        <taxon>Pseudomonadati</taxon>
        <taxon>Bacteroidota</taxon>
        <taxon>Cytophagia</taxon>
        <taxon>Cytophagales</taxon>
        <taxon>Fulvivirgaceae</taxon>
        <taxon>Chryseolinea</taxon>
    </lineage>
</organism>
<evidence type="ECO:0000313" key="2">
    <source>
        <dbReference type="Proteomes" id="UP000266183"/>
    </source>
</evidence>
<accession>A0A385SP30</accession>
<dbReference type="OrthoDB" id="879261at2"/>
<dbReference type="EMBL" id="CP032382">
    <property type="protein sequence ID" value="AYB32037.1"/>
    <property type="molecule type" value="Genomic_DNA"/>
</dbReference>
<dbReference type="RefSeq" id="WP_119755298.1">
    <property type="nucleotide sequence ID" value="NZ_CP032382.1"/>
</dbReference>
<evidence type="ECO:0008006" key="3">
    <source>
        <dbReference type="Google" id="ProtNLM"/>
    </source>
</evidence>
<dbReference type="AlphaFoldDB" id="A0A385SP30"/>
<dbReference type="Proteomes" id="UP000266183">
    <property type="component" value="Chromosome"/>
</dbReference>
<keyword evidence="2" id="KW-1185">Reference proteome</keyword>
<evidence type="ECO:0000313" key="1">
    <source>
        <dbReference type="EMBL" id="AYB32037.1"/>
    </source>
</evidence>
<dbReference type="KEGG" id="chk:D4L85_16325"/>
<gene>
    <name evidence="1" type="ORF">D4L85_16325</name>
</gene>